<dbReference type="Proteomes" id="UP000194127">
    <property type="component" value="Unassembled WGS sequence"/>
</dbReference>
<accession>A0A1X6MYG4</accession>
<organism evidence="3 4">
    <name type="scientific">Postia placenta MAD-698-R-SB12</name>
    <dbReference type="NCBI Taxonomy" id="670580"/>
    <lineage>
        <taxon>Eukaryota</taxon>
        <taxon>Fungi</taxon>
        <taxon>Dikarya</taxon>
        <taxon>Basidiomycota</taxon>
        <taxon>Agaricomycotina</taxon>
        <taxon>Agaricomycetes</taxon>
        <taxon>Polyporales</taxon>
        <taxon>Adustoporiaceae</taxon>
        <taxon>Rhodonia</taxon>
    </lineage>
</organism>
<dbReference type="AlphaFoldDB" id="A0A1X6MYG4"/>
<evidence type="ECO:0000256" key="2">
    <source>
        <dbReference type="SAM" id="SignalP"/>
    </source>
</evidence>
<feature type="compositionally biased region" description="Gly residues" evidence="1">
    <location>
        <begin position="106"/>
        <end position="124"/>
    </location>
</feature>
<dbReference type="RefSeq" id="XP_024338193.1">
    <property type="nucleotide sequence ID" value="XM_024485638.1"/>
</dbReference>
<name>A0A1X6MYG4_9APHY</name>
<feature type="signal peptide" evidence="2">
    <location>
        <begin position="1"/>
        <end position="21"/>
    </location>
</feature>
<feature type="compositionally biased region" description="Basic and acidic residues" evidence="1">
    <location>
        <begin position="481"/>
        <end position="492"/>
    </location>
</feature>
<keyword evidence="2" id="KW-0732">Signal</keyword>
<evidence type="ECO:0000313" key="3">
    <source>
        <dbReference type="EMBL" id="OSX61399.1"/>
    </source>
</evidence>
<feature type="region of interest" description="Disordered" evidence="1">
    <location>
        <begin position="86"/>
        <end position="162"/>
    </location>
</feature>
<dbReference type="OrthoDB" id="10308955at2759"/>
<evidence type="ECO:0000256" key="1">
    <source>
        <dbReference type="SAM" id="MobiDB-lite"/>
    </source>
</evidence>
<proteinExistence type="predicted"/>
<feature type="compositionally biased region" description="Basic and acidic residues" evidence="1">
    <location>
        <begin position="449"/>
        <end position="464"/>
    </location>
</feature>
<evidence type="ECO:0008006" key="5">
    <source>
        <dbReference type="Google" id="ProtNLM"/>
    </source>
</evidence>
<keyword evidence="4" id="KW-1185">Reference proteome</keyword>
<reference evidence="3 4" key="1">
    <citation type="submission" date="2017-04" db="EMBL/GenBank/DDBJ databases">
        <title>Genome Sequence of the Model Brown-Rot Fungus Postia placenta SB12.</title>
        <authorList>
            <consortium name="DOE Joint Genome Institute"/>
            <person name="Gaskell J."/>
            <person name="Kersten P."/>
            <person name="Larrondo L.F."/>
            <person name="Canessa P."/>
            <person name="Martinez D."/>
            <person name="Hibbett D."/>
            <person name="Schmoll M."/>
            <person name="Kubicek C.P."/>
            <person name="Martinez A.T."/>
            <person name="Yadav J."/>
            <person name="Master E."/>
            <person name="Magnuson J.K."/>
            <person name="James T."/>
            <person name="Yaver D."/>
            <person name="Berka R."/>
            <person name="Labutti K."/>
            <person name="Lipzen A."/>
            <person name="Aerts A."/>
            <person name="Barry K."/>
            <person name="Henrissat B."/>
            <person name="Blanchette R."/>
            <person name="Grigoriev I."/>
            <person name="Cullen D."/>
        </authorList>
    </citation>
    <scope>NUCLEOTIDE SEQUENCE [LARGE SCALE GENOMIC DNA]</scope>
    <source>
        <strain evidence="3 4">MAD-698-R-SB12</strain>
    </source>
</reference>
<dbReference type="EMBL" id="KZ110598">
    <property type="protein sequence ID" value="OSX61399.1"/>
    <property type="molecule type" value="Genomic_DNA"/>
</dbReference>
<gene>
    <name evidence="3" type="ORF">POSPLADRAFT_1143957</name>
</gene>
<feature type="chain" id="PRO_5010863433" description="Transmembrane protein" evidence="2">
    <location>
        <begin position="22"/>
        <end position="521"/>
    </location>
</feature>
<sequence length="521" mass="56651">MPRTFRSIALAALFLAGLTHAVVTVTVTRTLIEQTYTTTTSTVERTALTPTTTVATLTDATTTTETEFDSTTTVIIPTYAVVTAGQSRRRAHGEGQGEGQAVDAGVGFGAGQGEDQGVGQGVGQDAGQVGEGEGEEGYDPTHTPDVTGADGTPDTAQPYPGYAGYPKFKRDQLFYVRTVSVALVEPNLRGLVAGVQLAARDKQLVRRFGAIQHDDALAAQFDREHRTVFLLPLQFCVSRALDGAGEAAQANEHYTWGLGRITLNWNMLPKNGIPRGPGGDGARRFRELPQTNGLATVRSYKEGVHKTGGEVCTTYAKHRQQEYSALISTPTVSSEMDPITAMYSQRRVFRRDILEARLPSARRGSISLMYPHFIRSLTVSCSLKERMHDYSPTSSVDFWDVVCRRSFRRGSHIVVPVTHLLADTAEVAEVMEMADDMAYETSAAEDAPEDRVAVTEAAPHDKGKGIASEGGRTRSIKGKGRAHEEHKRERTGATRAGTTTKWARDLASRHRGFQYEFVKGG</sequence>
<dbReference type="GeneID" id="36330587"/>
<feature type="region of interest" description="Disordered" evidence="1">
    <location>
        <begin position="444"/>
        <end position="500"/>
    </location>
</feature>
<evidence type="ECO:0000313" key="4">
    <source>
        <dbReference type="Proteomes" id="UP000194127"/>
    </source>
</evidence>
<protein>
    <recommendedName>
        <fullName evidence="5">Transmembrane protein</fullName>
    </recommendedName>
</protein>